<dbReference type="PANTHER" id="PTHR42779:SF1">
    <property type="entry name" value="PROTEIN YNJB"/>
    <property type="match status" value="1"/>
</dbReference>
<dbReference type="EMBL" id="CP025085">
    <property type="protein sequence ID" value="AUH02529.1"/>
    <property type="molecule type" value="Genomic_DNA"/>
</dbReference>
<evidence type="ECO:0000313" key="2">
    <source>
        <dbReference type="EMBL" id="AUH06845.1"/>
    </source>
</evidence>
<accession>A0A2I5TDA5</accession>
<dbReference type="EMBL" id="CP025084">
    <property type="protein sequence ID" value="AUH06845.1"/>
    <property type="molecule type" value="Genomic_DNA"/>
</dbReference>
<evidence type="ECO:0000313" key="4">
    <source>
        <dbReference type="Proteomes" id="UP000233778"/>
    </source>
</evidence>
<gene>
    <name evidence="1" type="ORF">CWC46_13420</name>
    <name evidence="2" type="ORF">Ser39006_013425</name>
</gene>
<dbReference type="OrthoDB" id="3239593at2"/>
<protein>
    <submittedName>
        <fullName evidence="2">ABC transporter substrate-binding protein</fullName>
    </submittedName>
</protein>
<reference evidence="2" key="2">
    <citation type="submission" date="2013-09" db="EMBL/GenBank/DDBJ databases">
        <authorList>
            <person name="Wang G."/>
            <person name="Yang Y."/>
            <person name="Su Y."/>
        </authorList>
    </citation>
    <scope>NUCLEOTIDE SEQUENCE</scope>
    <source>
        <strain evidence="2">ATCC 39006</strain>
    </source>
</reference>
<dbReference type="PANTHER" id="PTHR42779">
    <property type="entry name" value="PROTEIN YNJB"/>
    <property type="match status" value="1"/>
</dbReference>
<dbReference type="Gene3D" id="3.40.190.10">
    <property type="entry name" value="Periplasmic binding protein-like II"/>
    <property type="match status" value="2"/>
</dbReference>
<dbReference type="InterPro" id="IPR006059">
    <property type="entry name" value="SBP"/>
</dbReference>
<dbReference type="Proteomes" id="UP000233778">
    <property type="component" value="Chromosome"/>
</dbReference>
<evidence type="ECO:0000313" key="1">
    <source>
        <dbReference type="EMBL" id="AUH02529.1"/>
    </source>
</evidence>
<reference evidence="2" key="4">
    <citation type="submission" date="2017-11" db="EMBL/GenBank/DDBJ databases">
        <title>Complete genome sequence of Serratia sp. ATCC 39006.</title>
        <authorList>
            <person name="Hampton H.G."/>
            <person name="Jackson S.A."/>
            <person name="Jauregui R."/>
            <person name="Poulter G.T.M."/>
            <person name="Salmond G.P.C."/>
            <person name="Fineran P.C."/>
        </authorList>
    </citation>
    <scope>NUCLEOTIDE SEQUENCE</scope>
    <source>
        <strain evidence="2">ATCC 39006</strain>
    </source>
</reference>
<dbReference type="KEGG" id="serq:CWC46_13420"/>
<keyword evidence="3" id="KW-1185">Reference proteome</keyword>
<dbReference type="GO" id="GO:0030313">
    <property type="term" value="C:cell envelope"/>
    <property type="evidence" value="ECO:0007669"/>
    <property type="project" value="UniProtKB-ARBA"/>
</dbReference>
<dbReference type="STRING" id="104623.Ser39006_02794"/>
<dbReference type="KEGG" id="sera:Ser39006_013425"/>
<dbReference type="Proteomes" id="UP000017700">
    <property type="component" value="Chromosome"/>
</dbReference>
<dbReference type="AlphaFoldDB" id="A0A2I5TDA5"/>
<dbReference type="Pfam" id="PF13416">
    <property type="entry name" value="SBP_bac_8"/>
    <property type="match status" value="1"/>
</dbReference>
<evidence type="ECO:0000313" key="3">
    <source>
        <dbReference type="Proteomes" id="UP000017700"/>
    </source>
</evidence>
<dbReference type="SUPFAM" id="SSF53850">
    <property type="entry name" value="Periplasmic binding protein-like II"/>
    <property type="match status" value="1"/>
</dbReference>
<sequence>MRWDEVVAEARKEGQLNWFNWYFQDRFRQQVKAFELEYGVKVTIPDGSLQANINKLLAEKNRTQGDIDVLSIGADQLDSFDVTKLFWGPLQNRLPDSEKLRFKMAGVDSHGYAVAFWGNQSVIAYNSARLNEADVPRTLDQFERFIQKNPGELAFNVENGGSGPAFIEAITRKLVPDVNYRQGDASPDVLRRLAPAWAWFNKYKGDYVITASNADSITRLNAGEFEISPSWEDFVLGLQHQGEISRDIKFYIPDFGMPGGGNVVAIPANAKHKAAALVFIYWLTRSDTQAHFHQVFGSAPQSKDMNNNISHPSTGLDRAKSLVWAKKPLGDEIRKQFVDNVLMK</sequence>
<name>A0A2I5TDA5_SERS3</name>
<reference evidence="1 4" key="3">
    <citation type="submission" date="2017-11" db="EMBL/GenBank/DDBJ databases">
        <title>Complete genome sequence of Serratia sp. ATCC 39006 LacA.</title>
        <authorList>
            <person name="Hampton H.G."/>
            <person name="Jackson S.A."/>
            <person name="Jauregui R."/>
            <person name="Poulter G.T.M."/>
            <person name="Salmond G.P.C."/>
            <person name="Fineran P.C."/>
        </authorList>
    </citation>
    <scope>NUCLEOTIDE SEQUENCE [LARGE SCALE GENOMIC DNA]</scope>
    <source>
        <strain evidence="1 4">ATCC 39006</strain>
    </source>
</reference>
<organism evidence="2 3">
    <name type="scientific">Serratia sp. (strain ATCC 39006)</name>
    <name type="common">Prodigiosinella confusarubida</name>
    <dbReference type="NCBI Taxonomy" id="104623"/>
    <lineage>
        <taxon>Bacteria</taxon>
        <taxon>Pseudomonadati</taxon>
        <taxon>Pseudomonadota</taxon>
        <taxon>Gammaproteobacteria</taxon>
        <taxon>Enterobacterales</taxon>
        <taxon>Pectobacteriaceae</taxon>
        <taxon>Prodigiosinella</taxon>
    </lineage>
</organism>
<proteinExistence type="predicted"/>
<reference evidence="2 3" key="1">
    <citation type="journal article" date="2013" name="Genome Announc.">
        <title>Draft genome sequence of Serratia sp. strain ATCC 39006, a model bacterium for analysis of the biosynthesis and regulation of prodigiosin, a carbapenem, and gas vesicles.</title>
        <authorList>
            <person name="Fineran P.C."/>
            <person name="Iglesias Cans M.C."/>
            <person name="Ramsay J.P."/>
            <person name="Wilf N.M."/>
            <person name="Cossyleon D."/>
            <person name="McNeil M.B."/>
            <person name="Williamson N.R."/>
            <person name="Monson R.E."/>
            <person name="Becher S.A."/>
            <person name="Stanton J.A."/>
            <person name="Brugger K."/>
            <person name="Brown S.D."/>
            <person name="Salmond G.P."/>
        </authorList>
    </citation>
    <scope>NUCLEOTIDE SEQUENCE [LARGE SCALE GENOMIC DNA]</scope>
    <source>
        <strain evidence="2">ATCC 39006</strain>
        <strain evidence="3">ATCC 39006 / SC 11482</strain>
    </source>
</reference>